<feature type="transmembrane region" description="Helical" evidence="9">
    <location>
        <begin position="292"/>
        <end position="309"/>
    </location>
</feature>
<dbReference type="CDD" id="cd17346">
    <property type="entry name" value="MFS_DtpA_like"/>
    <property type="match status" value="1"/>
</dbReference>
<evidence type="ECO:0000259" key="10">
    <source>
        <dbReference type="PROSITE" id="PS50850"/>
    </source>
</evidence>
<evidence type="ECO:0000313" key="12">
    <source>
        <dbReference type="Proteomes" id="UP000033121"/>
    </source>
</evidence>
<keyword evidence="2 8" id="KW-0813">Transport</keyword>
<evidence type="ECO:0000256" key="4">
    <source>
        <dbReference type="ARBA" id="ARBA00022692"/>
    </source>
</evidence>
<feature type="transmembrane region" description="Helical" evidence="9">
    <location>
        <begin position="181"/>
        <end position="202"/>
    </location>
</feature>
<feature type="transmembrane region" description="Helical" evidence="9">
    <location>
        <begin position="152"/>
        <end position="175"/>
    </location>
</feature>
<dbReference type="InterPro" id="IPR020846">
    <property type="entry name" value="MFS_dom"/>
</dbReference>
<dbReference type="PANTHER" id="PTHR23517">
    <property type="entry name" value="RESISTANCE PROTEIN MDTM, PUTATIVE-RELATED-RELATED"/>
    <property type="match status" value="1"/>
</dbReference>
<dbReference type="SUPFAM" id="SSF103473">
    <property type="entry name" value="MFS general substrate transporter"/>
    <property type="match status" value="1"/>
</dbReference>
<comment type="subcellular location">
    <subcellularLocation>
        <location evidence="1">Cell membrane</location>
        <topology evidence="1">Multi-pass membrane protein</topology>
    </subcellularLocation>
    <subcellularLocation>
        <location evidence="8">Membrane</location>
        <topology evidence="8">Multi-pass membrane protein</topology>
    </subcellularLocation>
</comment>
<feature type="transmembrane region" description="Helical" evidence="9">
    <location>
        <begin position="469"/>
        <end position="487"/>
    </location>
</feature>
<proteinExistence type="inferred from homology"/>
<feature type="transmembrane region" description="Helical" evidence="9">
    <location>
        <begin position="63"/>
        <end position="82"/>
    </location>
</feature>
<dbReference type="EMBL" id="BBWV01000004">
    <property type="protein sequence ID" value="GAO45108.1"/>
    <property type="molecule type" value="Genomic_DNA"/>
</dbReference>
<comment type="similarity">
    <text evidence="8">Belongs to the major facilitator superfamily. Proton-dependent oligopeptide transporter (POT/PTR) (TC 2.A.17) family.</text>
</comment>
<keyword evidence="7 9" id="KW-0472">Membrane</keyword>
<evidence type="ECO:0000256" key="6">
    <source>
        <dbReference type="ARBA" id="ARBA00022989"/>
    </source>
</evidence>
<dbReference type="STRING" id="1220578.FPE01S_04_03510"/>
<dbReference type="GO" id="GO:0006857">
    <property type="term" value="P:oligopeptide transport"/>
    <property type="evidence" value="ECO:0007669"/>
    <property type="project" value="InterPro"/>
</dbReference>
<dbReference type="Pfam" id="PF00854">
    <property type="entry name" value="PTR2"/>
    <property type="match status" value="1"/>
</dbReference>
<evidence type="ECO:0000256" key="5">
    <source>
        <dbReference type="ARBA" id="ARBA00022856"/>
    </source>
</evidence>
<evidence type="ECO:0000313" key="11">
    <source>
        <dbReference type="EMBL" id="GAO45108.1"/>
    </source>
</evidence>
<evidence type="ECO:0000256" key="2">
    <source>
        <dbReference type="ARBA" id="ARBA00022448"/>
    </source>
</evidence>
<keyword evidence="5" id="KW-0571">Peptide transport</keyword>
<comment type="caution">
    <text evidence="11">The sequence shown here is derived from an EMBL/GenBank/DDBJ whole genome shotgun (WGS) entry which is preliminary data.</text>
</comment>
<keyword evidence="4 8" id="KW-0812">Transmembrane</keyword>
<name>A0A0E9N5M6_9BACT</name>
<protein>
    <submittedName>
        <fullName evidence="11">Putative peptide transporter</fullName>
    </submittedName>
</protein>
<dbReference type="PROSITE" id="PS01023">
    <property type="entry name" value="PTR2_2"/>
    <property type="match status" value="1"/>
</dbReference>
<feature type="transmembrane region" description="Helical" evidence="9">
    <location>
        <begin position="369"/>
        <end position="387"/>
    </location>
</feature>
<feature type="domain" description="Major facilitator superfamily (MFS) profile" evidence="10">
    <location>
        <begin position="24"/>
        <end position="492"/>
    </location>
</feature>
<keyword evidence="12" id="KW-1185">Reference proteome</keyword>
<dbReference type="InterPro" id="IPR036259">
    <property type="entry name" value="MFS_trans_sf"/>
</dbReference>
<evidence type="ECO:0000256" key="7">
    <source>
        <dbReference type="ARBA" id="ARBA00023136"/>
    </source>
</evidence>
<dbReference type="GO" id="GO:0005886">
    <property type="term" value="C:plasma membrane"/>
    <property type="evidence" value="ECO:0007669"/>
    <property type="project" value="UniProtKB-SubCell"/>
</dbReference>
<dbReference type="OrthoDB" id="9772725at2"/>
<gene>
    <name evidence="11" type="ORF">FPE01S_04_03510</name>
</gene>
<dbReference type="Proteomes" id="UP000033121">
    <property type="component" value="Unassembled WGS sequence"/>
</dbReference>
<sequence length="499" mass="54980">MTNATAPVAPAIPAHKGHPKGLYVLFFTEMWERFSYYGMRAILLLFLLDKVKGGMGYAEGEAGAIYGLYTFSVYLLSLPGGWLADNVIGQRKAVWYGGILIMIGHIILAIPGSHMVFFSGLAFVALGTGMLKPNISSVVSELYPEGGARRDAAFSIFYVGINLGGFLGMLIVGYLGQKVGWHYGFGAAAVAMFLGLIGYRFLAPRYLGDKGMTPKAKLDTHHVKTPLSPLSWALGGLLLAFLIVMQLTGKFSWVSKQSTATSMGLICVAVVVIYFANLLFASNLDNGERKRVGILFILFWGAVLFWAGFEQQGSSFQIFADRYSQMPAWMPSSWFQTFNNIYILIFAPILGMLWIYLEKRKLNPPTLTKFAIALFLLAIGYYIMVIGAKTAVTGVKAPFWILTCTYFFHTLGELCLSPVGLSSFTKLAPPRFLSQLMGIWFVATALGNLFAGLFAGGFNEENLQQMPQMFMSIVWFCLIVGGVIFLLQKPTQKWFGGIK</sequence>
<dbReference type="AlphaFoldDB" id="A0A0E9N5M6"/>
<feature type="transmembrane region" description="Helical" evidence="9">
    <location>
        <begin position="436"/>
        <end position="457"/>
    </location>
</feature>
<feature type="transmembrane region" description="Helical" evidence="9">
    <location>
        <begin position="340"/>
        <end position="357"/>
    </location>
</feature>
<organism evidence="11 12">
    <name type="scientific">Flavihumibacter petaseus NBRC 106054</name>
    <dbReference type="NCBI Taxonomy" id="1220578"/>
    <lineage>
        <taxon>Bacteria</taxon>
        <taxon>Pseudomonadati</taxon>
        <taxon>Bacteroidota</taxon>
        <taxon>Chitinophagia</taxon>
        <taxon>Chitinophagales</taxon>
        <taxon>Chitinophagaceae</taxon>
        <taxon>Flavihumibacter</taxon>
    </lineage>
</organism>
<keyword evidence="5" id="KW-0653">Protein transport</keyword>
<dbReference type="RefSeq" id="WP_046371078.1">
    <property type="nucleotide sequence ID" value="NZ_BBWV01000004.1"/>
</dbReference>
<dbReference type="InterPro" id="IPR050171">
    <property type="entry name" value="MFS_Transporters"/>
</dbReference>
<dbReference type="Gene3D" id="1.20.1250.20">
    <property type="entry name" value="MFS general substrate transporter like domains"/>
    <property type="match status" value="1"/>
</dbReference>
<evidence type="ECO:0000256" key="1">
    <source>
        <dbReference type="ARBA" id="ARBA00004651"/>
    </source>
</evidence>
<dbReference type="PROSITE" id="PS01022">
    <property type="entry name" value="PTR2_1"/>
    <property type="match status" value="1"/>
</dbReference>
<feature type="transmembrane region" description="Helical" evidence="9">
    <location>
        <begin position="399"/>
        <end position="424"/>
    </location>
</feature>
<evidence type="ECO:0000256" key="8">
    <source>
        <dbReference type="RuleBase" id="RU003755"/>
    </source>
</evidence>
<feature type="transmembrane region" description="Helical" evidence="9">
    <location>
        <begin position="260"/>
        <end position="280"/>
    </location>
</feature>
<accession>A0A0E9N5M6</accession>
<dbReference type="InterPro" id="IPR018456">
    <property type="entry name" value="PTR2_symporter_CS"/>
</dbReference>
<keyword evidence="6 9" id="KW-1133">Transmembrane helix</keyword>
<dbReference type="NCBIfam" id="TIGR00924">
    <property type="entry name" value="yjdL_sub1_fam"/>
    <property type="match status" value="1"/>
</dbReference>
<feature type="transmembrane region" description="Helical" evidence="9">
    <location>
        <begin position="230"/>
        <end position="248"/>
    </location>
</feature>
<keyword evidence="3" id="KW-1003">Cell membrane</keyword>
<dbReference type="InterPro" id="IPR005279">
    <property type="entry name" value="Dipep/tripep_permease"/>
</dbReference>
<dbReference type="InterPro" id="IPR000109">
    <property type="entry name" value="POT_fam"/>
</dbReference>
<dbReference type="GO" id="GO:1904680">
    <property type="term" value="F:peptide transmembrane transporter activity"/>
    <property type="evidence" value="ECO:0007669"/>
    <property type="project" value="InterPro"/>
</dbReference>
<evidence type="ECO:0000256" key="9">
    <source>
        <dbReference type="SAM" id="Phobius"/>
    </source>
</evidence>
<evidence type="ECO:0000256" key="3">
    <source>
        <dbReference type="ARBA" id="ARBA00022475"/>
    </source>
</evidence>
<feature type="transmembrane region" description="Helical" evidence="9">
    <location>
        <begin position="94"/>
        <end position="126"/>
    </location>
</feature>
<dbReference type="PANTHER" id="PTHR23517:SF15">
    <property type="entry name" value="PROTON-DEPENDENT OLIGOPEPTIDE FAMILY TRANSPORT PROTEIN"/>
    <property type="match status" value="1"/>
</dbReference>
<dbReference type="PROSITE" id="PS50850">
    <property type="entry name" value="MFS"/>
    <property type="match status" value="1"/>
</dbReference>
<reference evidence="11 12" key="1">
    <citation type="submission" date="2015-04" db="EMBL/GenBank/DDBJ databases">
        <title>Whole genome shotgun sequence of Flavihumibacter petaseus NBRC 106054.</title>
        <authorList>
            <person name="Miyazawa S."/>
            <person name="Hosoyama A."/>
            <person name="Hashimoto M."/>
            <person name="Noguchi M."/>
            <person name="Tsuchikane K."/>
            <person name="Ohji S."/>
            <person name="Yamazoe A."/>
            <person name="Ichikawa N."/>
            <person name="Kimura A."/>
            <person name="Fujita N."/>
        </authorList>
    </citation>
    <scope>NUCLEOTIDE SEQUENCE [LARGE SCALE GENOMIC DNA]</scope>
    <source>
        <strain evidence="11 12">NBRC 106054</strain>
    </source>
</reference>